<name>A0A841Y1A9_9LIST</name>
<reference evidence="1 2" key="1">
    <citation type="submission" date="2020-03" db="EMBL/GenBank/DDBJ databases">
        <title>Soil Listeria distribution.</title>
        <authorList>
            <person name="Liao J."/>
            <person name="Wiedmann M."/>
        </authorList>
    </citation>
    <scope>NUCLEOTIDE SEQUENCE [LARGE SCALE GENOMIC DNA]</scope>
    <source>
        <strain evidence="1 2">FSL L7-1816</strain>
    </source>
</reference>
<gene>
    <name evidence="1" type="ORF">HB811_13285</name>
</gene>
<protein>
    <submittedName>
        <fullName evidence="1">Uncharacterized protein</fullName>
    </submittedName>
</protein>
<comment type="caution">
    <text evidence="1">The sequence shown here is derived from an EMBL/GenBank/DDBJ whole genome shotgun (WGS) entry which is preliminary data.</text>
</comment>
<accession>A0A841Y1A9</accession>
<evidence type="ECO:0000313" key="2">
    <source>
        <dbReference type="Proteomes" id="UP000543379"/>
    </source>
</evidence>
<evidence type="ECO:0000313" key="1">
    <source>
        <dbReference type="EMBL" id="MBC1317751.1"/>
    </source>
</evidence>
<sequence length="107" mass="12676">MQTVNRAFQALGFNVGIPYYVFTKDIGKYTMLVVEGERLRGYRTASGKLVRGSSELKYTFYKARYQKHMNQKQTRYDVYCRQASIQEVLSRVEGFLRRQKERQHHGI</sequence>
<organism evidence="1 2">
    <name type="scientific">Listeria booriae</name>
    <dbReference type="NCBI Taxonomy" id="1552123"/>
    <lineage>
        <taxon>Bacteria</taxon>
        <taxon>Bacillati</taxon>
        <taxon>Bacillota</taxon>
        <taxon>Bacilli</taxon>
        <taxon>Bacillales</taxon>
        <taxon>Listeriaceae</taxon>
        <taxon>Listeria</taxon>
    </lineage>
</organism>
<dbReference type="EMBL" id="JAAROV010000004">
    <property type="protein sequence ID" value="MBC1317751.1"/>
    <property type="molecule type" value="Genomic_DNA"/>
</dbReference>
<proteinExistence type="predicted"/>
<dbReference type="RefSeq" id="WP_185348409.1">
    <property type="nucleotide sequence ID" value="NZ_JAAROV010000004.1"/>
</dbReference>
<dbReference type="AlphaFoldDB" id="A0A841Y1A9"/>
<dbReference type="Proteomes" id="UP000543379">
    <property type="component" value="Unassembled WGS sequence"/>
</dbReference>